<feature type="compositionally biased region" description="Low complexity" evidence="1">
    <location>
        <begin position="461"/>
        <end position="481"/>
    </location>
</feature>
<keyword evidence="3" id="KW-1185">Reference proteome</keyword>
<dbReference type="InterPro" id="IPR011009">
    <property type="entry name" value="Kinase-like_dom_sf"/>
</dbReference>
<evidence type="ECO:0000313" key="3">
    <source>
        <dbReference type="Proteomes" id="UP000293345"/>
    </source>
</evidence>
<comment type="caution">
    <text evidence="2">The sequence shown here is derived from an EMBL/GenBank/DDBJ whole genome shotgun (WGS) entry which is preliminary data.</text>
</comment>
<protein>
    <recommendedName>
        <fullName evidence="4">Protein kinase domain-containing protein</fullName>
    </recommendedName>
</protein>
<evidence type="ECO:0000313" key="2">
    <source>
        <dbReference type="EMBL" id="RXZ54691.1"/>
    </source>
</evidence>
<dbReference type="RefSeq" id="WP_129425319.1">
    <property type="nucleotide sequence ID" value="NZ_SDPW01000001.1"/>
</dbReference>
<dbReference type="OrthoDB" id="3177121at2"/>
<evidence type="ECO:0008006" key="4">
    <source>
        <dbReference type="Google" id="ProtNLM"/>
    </source>
</evidence>
<accession>A0A4Q2K3N0</accession>
<proteinExistence type="predicted"/>
<dbReference type="Gene3D" id="1.10.510.10">
    <property type="entry name" value="Transferase(Phosphotransferase) domain 1"/>
    <property type="match status" value="1"/>
</dbReference>
<name>A0A4Q2K3N0_9ACTN</name>
<dbReference type="Proteomes" id="UP000293345">
    <property type="component" value="Unassembled WGS sequence"/>
</dbReference>
<sequence length="701" mass="73471">MRARSAENAAVPSAEEGAGARQLAGDFALAAGADVGGVDSTESATGLLTAGAEAEADCGGAAGSQSAETETETGWSRADYAAGERLRLVFGEHARPLVSSRRKETYRACYVDADGANAIPVVATFFSDRRAFEKEFEKLELANSLGVGPRVFDVCHREKPQVSGANDSVNGTTGGSYASKAAAAADARDTCSGSALSGIAGNATHDAAGFNNVGNAPDNRPAFPCLVEEDLGVSLADMIGEGAAAPHIEAGRRGVRLAPVGSTERTRQVAKIAFDIGAELAPMHEHGAFYLDLKPSNVCVRAYGNAPADIRAGLIDFESLVTSSRPSDYSTLACYNTLCTWARAKGVAAPMLTNQIVDLGFLLLVTASALCGKAVGSLCAADIDAACALPGMGFFAIRYGCFDVRPLSESDLAALAETASVAHVQPETQALPHHIEAGLSTDAMPEPKPLGSATPDSPGKAAATQLENATAAPSAQGAASPFEDGGGKPALGRFGFCDAVDKLRAAQNPLYVLAKRKFDIALACHGEWRNAAGAGRNDLIEDFFAQDPVKIKQGLRQADGILSYVERLGCALVPEQLASLPRYRARRVRQLTCGQMLLVAQWEHESWRALHEQLGFRYAERNADGTRPAGANEYLLTWANLCETPETDAAPLPAGAPRDAALAKLWDTRARNDIAFACGIVAKLQSIGLAVISETYHPPIR</sequence>
<dbReference type="AlphaFoldDB" id="A0A4Q2K3N0"/>
<gene>
    <name evidence="2" type="ORF">ET524_09495</name>
</gene>
<reference evidence="2 3" key="1">
    <citation type="submission" date="2019-01" db="EMBL/GenBank/DDBJ databases">
        <title>Senegalimassilia sp. nov. KGMB04484 isolated human feces.</title>
        <authorList>
            <person name="Han K.-I."/>
            <person name="Kim J.-S."/>
            <person name="Lee K.C."/>
            <person name="Suh M.K."/>
            <person name="Eom M.K."/>
            <person name="Lee J.H."/>
            <person name="Park S.-H."/>
            <person name="Kang S.W."/>
            <person name="Park J.-E."/>
            <person name="Oh B.S."/>
            <person name="Yu S.Y."/>
            <person name="Choi S.-H."/>
            <person name="Lee D.H."/>
            <person name="Yoon H."/>
            <person name="Kim B.-Y."/>
            <person name="Lee J.H."/>
            <person name="Lee J.-S."/>
        </authorList>
    </citation>
    <scope>NUCLEOTIDE SEQUENCE [LARGE SCALE GENOMIC DNA]</scope>
    <source>
        <strain evidence="2 3">KGMB04484</strain>
    </source>
</reference>
<feature type="region of interest" description="Disordered" evidence="1">
    <location>
        <begin position="440"/>
        <end position="484"/>
    </location>
</feature>
<dbReference type="SUPFAM" id="SSF56112">
    <property type="entry name" value="Protein kinase-like (PK-like)"/>
    <property type="match status" value="1"/>
</dbReference>
<dbReference type="EMBL" id="SDPW01000001">
    <property type="protein sequence ID" value="RXZ54691.1"/>
    <property type="molecule type" value="Genomic_DNA"/>
</dbReference>
<evidence type="ECO:0000256" key="1">
    <source>
        <dbReference type="SAM" id="MobiDB-lite"/>
    </source>
</evidence>
<organism evidence="2 3">
    <name type="scientific">Senegalimassilia faecalis</name>
    <dbReference type="NCBI Taxonomy" id="2509433"/>
    <lineage>
        <taxon>Bacteria</taxon>
        <taxon>Bacillati</taxon>
        <taxon>Actinomycetota</taxon>
        <taxon>Coriobacteriia</taxon>
        <taxon>Coriobacteriales</taxon>
        <taxon>Coriobacteriaceae</taxon>
        <taxon>Senegalimassilia</taxon>
    </lineage>
</organism>